<evidence type="ECO:0000313" key="3">
    <source>
        <dbReference type="Proteomes" id="UP001223520"/>
    </source>
</evidence>
<gene>
    <name evidence="2" type="ORF">QI031_30310</name>
</gene>
<dbReference type="NCBIfam" id="TIGR01901">
    <property type="entry name" value="adhes_NPXG"/>
    <property type="match status" value="1"/>
</dbReference>
<protein>
    <submittedName>
        <fullName evidence="2">Filamentous hemagglutinin N-terminal domain-containing protein</fullName>
    </submittedName>
</protein>
<keyword evidence="3" id="KW-1185">Reference proteome</keyword>
<name>A0AAJ6PCN7_9CYAN</name>
<evidence type="ECO:0000259" key="1">
    <source>
        <dbReference type="SMART" id="SM00912"/>
    </source>
</evidence>
<dbReference type="Gene3D" id="2.160.20.10">
    <property type="entry name" value="Single-stranded right-handed beta-helix, Pectin lyase-like"/>
    <property type="match status" value="3"/>
</dbReference>
<geneLocation type="plasmid" evidence="2 3">
    <name>unnamed1</name>
</geneLocation>
<feature type="domain" description="Filamentous haemagglutinin FhaB/tRNA nuclease CdiA-like TPS" evidence="1">
    <location>
        <begin position="14"/>
        <end position="125"/>
    </location>
</feature>
<dbReference type="Proteomes" id="UP001223520">
    <property type="component" value="Plasmid unnamed1"/>
</dbReference>
<reference evidence="2 3" key="1">
    <citation type="journal article" date="2023" name="Limnol Oceanogr Lett">
        <title>Environmental adaptations by the intertidal Antarctic cyanobacterium Halotia branconii CENA392 as revealed using long-read genome sequencing.</title>
        <authorList>
            <person name="Dextro R.B."/>
            <person name="Delbaje E."/>
            <person name="Freitas P.N.N."/>
            <person name="Geraldes V."/>
            <person name="Pinto E."/>
            <person name="Long P.F."/>
            <person name="Fiore M.F."/>
        </authorList>
    </citation>
    <scope>NUCLEOTIDE SEQUENCE [LARGE SCALE GENOMIC DNA]</scope>
    <source>
        <strain evidence="2 3">CENA392</strain>
        <plasmid evidence="2 3">unnamed1</plasmid>
    </source>
</reference>
<dbReference type="SUPFAM" id="SSF51126">
    <property type="entry name" value="Pectin lyase-like"/>
    <property type="match status" value="3"/>
</dbReference>
<evidence type="ECO:0000313" key="2">
    <source>
        <dbReference type="EMBL" id="WGV29100.1"/>
    </source>
</evidence>
<sequence length="811" mass="83812">MLDYSSVIAEVIPDQSLPVNSTVTLQDHLKVIDGGTVQNNNLFHSFEQFSIPKGNTVLFNNSPGVQNIFSRVTGLSSSKIDGLIKANGTANLFLINPNGINFGQNARLDIGGSFFASTANTIKFADSLEFSAINSQAKPLLSVNMPIGLQYDNKSGDLQVQGTGQGLIAPSSANSPIIRNNDITGLRVEPGKTLALVGGNVILNGATLTAEQGRVEVGSVASGLVSLNPNGEKWVLGYEGTSSFKDIQVSQQALVDSSGSIGGSIAIQGKLISLSDGSVVLNQSSGSQPWGDIKINASESLQLSGASPDGRFISLIRTESLGSGDGGNIEVFSKRLLLQEGGAITNRNYSNANGGNVTVNALDSVQLLGFSPFNPFLISSIVTSSLTSGKAGNIAVSTGQLDARDGGQITSIAREASDAGNVTVNATGSIKLTNSAELIDLILLGRNANSLLSSVAFGQGNSGNLAISTPKLIVGEQATINTSTTGSGSAGFVDINAFDIEVKSGASISSAVIVANASTQQQLSSPPNPSGDTGKVRINTNQLRLTNGIISVRNLGKNEGGTLEINSKYISLDKESLITAATIFGEGGNISLNSQYLQLRRGSSINATAGNSGNGGNININTRFLVGSGNSSIAANAFEGRGGNIQINTRGFFFSPGSIITASSQLGIDGTVKINDFHVNPTDIKAAPAIVAETPAMASGCTAQSGIGKNMLTVASNTPPPNFDDHLDPQPIWHRDSILVNSTEPSAKLPPSTVKESTKIIEAQGLVANSRGNIELVVTIPDQVTPNSFLSARTCSSVGSVTEVFPSMKTE</sequence>
<dbReference type="RefSeq" id="WP_281486296.1">
    <property type="nucleotide sequence ID" value="NZ_CP124544.1"/>
</dbReference>
<dbReference type="InterPro" id="IPR008638">
    <property type="entry name" value="FhaB/CdiA-like_TPS"/>
</dbReference>
<dbReference type="InterPro" id="IPR011050">
    <property type="entry name" value="Pectin_lyase_fold/virulence"/>
</dbReference>
<dbReference type="SMART" id="SM00912">
    <property type="entry name" value="Haemagg_act"/>
    <property type="match status" value="1"/>
</dbReference>
<proteinExistence type="predicted"/>
<dbReference type="InterPro" id="IPR012334">
    <property type="entry name" value="Pectin_lyas_fold"/>
</dbReference>
<dbReference type="AlphaFoldDB" id="A0AAJ6PCN7"/>
<dbReference type="EMBL" id="CP124544">
    <property type="protein sequence ID" value="WGV29100.1"/>
    <property type="molecule type" value="Genomic_DNA"/>
</dbReference>
<keyword evidence="2" id="KW-0614">Plasmid</keyword>
<dbReference type="Pfam" id="PF05860">
    <property type="entry name" value="TPS"/>
    <property type="match status" value="1"/>
</dbReference>
<accession>A0AAJ6PCN7</accession>
<organism evidence="2 3">
    <name type="scientific">Halotia branconii CENA392</name>
    <dbReference type="NCBI Taxonomy" id="1539056"/>
    <lineage>
        <taxon>Bacteria</taxon>
        <taxon>Bacillati</taxon>
        <taxon>Cyanobacteriota</taxon>
        <taxon>Cyanophyceae</taxon>
        <taxon>Nostocales</taxon>
        <taxon>Nodulariaceae</taxon>
        <taxon>Halotia</taxon>
    </lineage>
</organism>
<dbReference type="KEGG" id="hbq:QI031_30310"/>